<gene>
    <name evidence="1" type="ORF">FA707_03450</name>
</gene>
<protein>
    <submittedName>
        <fullName evidence="1">Uncharacterized protein</fullName>
    </submittedName>
</protein>
<organism evidence="1 2">
    <name type="scientific">Vagococcus zengguangii</name>
    <dbReference type="NCBI Taxonomy" id="2571750"/>
    <lineage>
        <taxon>Bacteria</taxon>
        <taxon>Bacillati</taxon>
        <taxon>Bacillota</taxon>
        <taxon>Bacilli</taxon>
        <taxon>Lactobacillales</taxon>
        <taxon>Enterococcaceae</taxon>
        <taxon>Vagococcus</taxon>
    </lineage>
</organism>
<dbReference type="AlphaFoldDB" id="A0A4D7CUV8"/>
<sequence length="182" mass="21201">MDEVKQSIDVFLNKLMELSDKIEIKHKKIIIAFFSVLASILLFLCILPPFQAKVREKQVNNLLISELTDNKYYLSVAPDELVSLIKNNNEISLLMIDQTDSQKEAITNLVHNDQDKKAMTQPVYVYPMIYNNKEIKDFFKLSKGATLIHFKKATETFRVNFKSAEEIEFHFYDYLEAIANQK</sequence>
<dbReference type="EMBL" id="CP039712">
    <property type="protein sequence ID" value="QCI86070.1"/>
    <property type="molecule type" value="Genomic_DNA"/>
</dbReference>
<evidence type="ECO:0000313" key="1">
    <source>
        <dbReference type="EMBL" id="QCI86070.1"/>
    </source>
</evidence>
<proteinExistence type="predicted"/>
<dbReference type="RefSeq" id="WP_136952907.1">
    <property type="nucleotide sequence ID" value="NZ_CP039712.1"/>
</dbReference>
<reference evidence="1 2" key="1">
    <citation type="submission" date="2019-04" db="EMBL/GenBank/DDBJ databases">
        <title>Vagococcus sp. nov., isolated from faeces of yaks (Bos grunniens).</title>
        <authorList>
            <person name="Ge Y."/>
        </authorList>
    </citation>
    <scope>NUCLEOTIDE SEQUENCE [LARGE SCALE GENOMIC DNA]</scope>
    <source>
        <strain evidence="1 2">MN-17</strain>
    </source>
</reference>
<evidence type="ECO:0000313" key="2">
    <source>
        <dbReference type="Proteomes" id="UP000298615"/>
    </source>
</evidence>
<name>A0A4D7CUV8_9ENTE</name>
<accession>A0A4D7CUV8</accession>
<keyword evidence="2" id="KW-1185">Reference proteome</keyword>
<dbReference type="KEGG" id="vao:FA707_03450"/>
<dbReference type="Proteomes" id="UP000298615">
    <property type="component" value="Chromosome"/>
</dbReference>
<dbReference type="OrthoDB" id="2200300at2"/>